<feature type="domain" description="ADF-H" evidence="12">
    <location>
        <begin position="172"/>
        <end position="308"/>
    </location>
</feature>
<dbReference type="GO" id="GO:0051016">
    <property type="term" value="P:barbed-end actin filament capping"/>
    <property type="evidence" value="ECO:0007669"/>
    <property type="project" value="TreeGrafter"/>
</dbReference>
<dbReference type="GO" id="GO:0010591">
    <property type="term" value="P:regulation of lamellipodium assembly"/>
    <property type="evidence" value="ECO:0007669"/>
    <property type="project" value="TreeGrafter"/>
</dbReference>
<accession>A0A0K0ESU1</accession>
<dbReference type="InterPro" id="IPR002108">
    <property type="entry name" value="ADF-H"/>
</dbReference>
<evidence type="ECO:0000259" key="12">
    <source>
        <dbReference type="PROSITE" id="PS51263"/>
    </source>
</evidence>
<dbReference type="Proteomes" id="UP000035681">
    <property type="component" value="Unplaced"/>
</dbReference>
<dbReference type="GO" id="GO:0005938">
    <property type="term" value="C:cell cortex"/>
    <property type="evidence" value="ECO:0007669"/>
    <property type="project" value="UniProtKB-SubCell"/>
</dbReference>
<evidence type="ECO:0000256" key="7">
    <source>
        <dbReference type="ARBA" id="ARBA00023212"/>
    </source>
</evidence>
<dbReference type="WBParaSite" id="TCONS_00016548.p1">
    <property type="protein sequence ID" value="TCONS_00016548.p1"/>
    <property type="gene ID" value="XLOC_011146"/>
</dbReference>
<dbReference type="PANTHER" id="PTHR13759">
    <property type="entry name" value="TWINFILIN"/>
    <property type="match status" value="1"/>
</dbReference>
<evidence type="ECO:0000256" key="4">
    <source>
        <dbReference type="ARBA" id="ARBA00022490"/>
    </source>
</evidence>
<reference evidence="14" key="1">
    <citation type="submission" date="2015-08" db="UniProtKB">
        <authorList>
            <consortium name="WormBaseParasite"/>
        </authorList>
    </citation>
    <scope>IDENTIFICATION</scope>
</reference>
<evidence type="ECO:0000256" key="9">
    <source>
        <dbReference type="ARBA" id="ARBA00056419"/>
    </source>
</evidence>
<feature type="region of interest" description="Disordered" evidence="11">
    <location>
        <begin position="319"/>
        <end position="341"/>
    </location>
</feature>
<dbReference type="GO" id="GO:0003785">
    <property type="term" value="F:actin monomer binding"/>
    <property type="evidence" value="ECO:0007669"/>
    <property type="project" value="TreeGrafter"/>
</dbReference>
<evidence type="ECO:0000256" key="1">
    <source>
        <dbReference type="ARBA" id="ARBA00004245"/>
    </source>
</evidence>
<feature type="domain" description="ADF-H" evidence="12">
    <location>
        <begin position="4"/>
        <end position="135"/>
    </location>
</feature>
<dbReference type="GO" id="GO:0005884">
    <property type="term" value="C:actin filament"/>
    <property type="evidence" value="ECO:0007669"/>
    <property type="project" value="TreeGrafter"/>
</dbReference>
<keyword evidence="13" id="KW-1185">Reference proteome</keyword>
<keyword evidence="4" id="KW-0963">Cytoplasm</keyword>
<evidence type="ECO:0000256" key="8">
    <source>
        <dbReference type="ARBA" id="ARBA00038532"/>
    </source>
</evidence>
<dbReference type="FunFam" id="3.40.20.10:FF:000042">
    <property type="entry name" value="Actin depolymerizing protein"/>
    <property type="match status" value="1"/>
</dbReference>
<dbReference type="InterPro" id="IPR029006">
    <property type="entry name" value="ADF-H/Gelsolin-like_dom_sf"/>
</dbReference>
<dbReference type="PANTHER" id="PTHR13759:SF1">
    <property type="entry name" value="TWINFILIN"/>
    <property type="match status" value="1"/>
</dbReference>
<evidence type="ECO:0000256" key="2">
    <source>
        <dbReference type="ARBA" id="ARBA00004544"/>
    </source>
</evidence>
<dbReference type="Pfam" id="PF00241">
    <property type="entry name" value="Cofilin_ADF"/>
    <property type="match status" value="2"/>
</dbReference>
<comment type="subunit">
    <text evidence="8">Interacts with G-actin; ADP-actin form.</text>
</comment>
<keyword evidence="6" id="KW-0009">Actin-binding</keyword>
<dbReference type="GO" id="GO:0030042">
    <property type="term" value="P:actin filament depolymerization"/>
    <property type="evidence" value="ECO:0007669"/>
    <property type="project" value="TreeGrafter"/>
</dbReference>
<comment type="similarity">
    <text evidence="3">Belongs to the actin-binding proteins ADF family. Twinfilin subfamily.</text>
</comment>
<protein>
    <recommendedName>
        <fullName evidence="10">Twinfilin</fullName>
    </recommendedName>
</protein>
<dbReference type="InterPro" id="IPR028458">
    <property type="entry name" value="Twinfilin"/>
</dbReference>
<dbReference type="STRING" id="6248.A0A0K0ESU1"/>
<evidence type="ECO:0000313" key="13">
    <source>
        <dbReference type="Proteomes" id="UP000035681"/>
    </source>
</evidence>
<dbReference type="PROSITE" id="PS51263">
    <property type="entry name" value="ADF_H"/>
    <property type="match status" value="2"/>
</dbReference>
<evidence type="ECO:0000313" key="14">
    <source>
        <dbReference type="WBParaSite" id="SSTP_0001252000.1"/>
    </source>
</evidence>
<dbReference type="WBParaSite" id="SSTP_0001252000.1">
    <property type="protein sequence ID" value="SSTP_0001252000.1"/>
    <property type="gene ID" value="SSTP_0001252000"/>
</dbReference>
<comment type="function">
    <text evidence="9">Actin-binding protein involved in motile and morphological processes. Inhibits actin polymerization, likely by sequestering G-actin.</text>
</comment>
<organism evidence="14">
    <name type="scientific">Strongyloides stercoralis</name>
    <name type="common">Threadworm</name>
    <dbReference type="NCBI Taxonomy" id="6248"/>
    <lineage>
        <taxon>Eukaryota</taxon>
        <taxon>Metazoa</taxon>
        <taxon>Ecdysozoa</taxon>
        <taxon>Nematoda</taxon>
        <taxon>Chromadorea</taxon>
        <taxon>Rhabditida</taxon>
        <taxon>Tylenchina</taxon>
        <taxon>Panagrolaimomorpha</taxon>
        <taxon>Strongyloidoidea</taxon>
        <taxon>Strongyloididae</taxon>
        <taxon>Strongyloides</taxon>
    </lineage>
</organism>
<dbReference type="CDD" id="cd11285">
    <property type="entry name" value="ADF_Twf-N_like"/>
    <property type="match status" value="1"/>
</dbReference>
<evidence type="ECO:0000256" key="3">
    <source>
        <dbReference type="ARBA" id="ARBA00009557"/>
    </source>
</evidence>
<evidence type="ECO:0000256" key="5">
    <source>
        <dbReference type="ARBA" id="ARBA00022737"/>
    </source>
</evidence>
<dbReference type="SUPFAM" id="SSF55753">
    <property type="entry name" value="Actin depolymerizing proteins"/>
    <property type="match status" value="2"/>
</dbReference>
<evidence type="ECO:0000256" key="10">
    <source>
        <dbReference type="ARBA" id="ARBA00069496"/>
    </source>
</evidence>
<comment type="subcellular location">
    <subcellularLocation>
        <location evidence="2">Cytoplasm</location>
        <location evidence="2">Cell cortex</location>
    </subcellularLocation>
    <subcellularLocation>
        <location evidence="1">Cytoplasm</location>
        <location evidence="1">Cytoskeleton</location>
    </subcellularLocation>
</comment>
<keyword evidence="7" id="KW-0206">Cytoskeleton</keyword>
<dbReference type="AlphaFoldDB" id="A0A0K0ESU1"/>
<name>A0A0K0ESU1_STRER</name>
<evidence type="ECO:0000256" key="11">
    <source>
        <dbReference type="SAM" id="MobiDB-lite"/>
    </source>
</evidence>
<dbReference type="SMART" id="SM00102">
    <property type="entry name" value="ADF"/>
    <property type="match status" value="2"/>
</dbReference>
<dbReference type="GO" id="GO:0051015">
    <property type="term" value="F:actin filament binding"/>
    <property type="evidence" value="ECO:0007669"/>
    <property type="project" value="TreeGrafter"/>
</dbReference>
<dbReference type="CDD" id="cd11284">
    <property type="entry name" value="ADF_Twf-C_like"/>
    <property type="match status" value="1"/>
</dbReference>
<dbReference type="FunFam" id="3.40.20.10:FF:000007">
    <property type="entry name" value="Twinfilin-1 isoform 1"/>
    <property type="match status" value="1"/>
</dbReference>
<dbReference type="GO" id="GO:0010976">
    <property type="term" value="P:positive regulation of neuron projection development"/>
    <property type="evidence" value="ECO:0007669"/>
    <property type="project" value="TreeGrafter"/>
</dbReference>
<dbReference type="Gene3D" id="3.40.20.10">
    <property type="entry name" value="Severin"/>
    <property type="match status" value="2"/>
</dbReference>
<dbReference type="GO" id="GO:0030016">
    <property type="term" value="C:myofibril"/>
    <property type="evidence" value="ECO:0007669"/>
    <property type="project" value="TreeGrafter"/>
</dbReference>
<proteinExistence type="inferred from homology"/>
<keyword evidence="5" id="KW-0677">Repeat</keyword>
<evidence type="ECO:0000256" key="6">
    <source>
        <dbReference type="ARBA" id="ARBA00023203"/>
    </source>
</evidence>
<sequence>MAYQTGIRADSTLLKFFEQCKEGKVRMGKIVIKKEVLSVNYQYSGTNNWKADWAAIFPQCLDSFEPCYILFRLSDKNEWIFVTFADDLAPVREKMPLAATRATFMSEFGQSFIIHNWHFTNKHDFDLDKVERKIAGISEKPMTEVERQLDYASRERAHVPLPNIFPMQTLRGCTFPIDRDALNELENFKNGLINFVQFSIDTLNEAIKLEETKDKLEVSQLQSAIPKKQPRYSFYRYHNKADDSDKIFFIYSLPPSAEVSVKERMLYSSCKLSFLDNVKNDFNIEVSKKIEVDSKDKLDDATLASYFEPEEPIKKQTFIKPAPPSKTPRRLIRDLPQTTAI</sequence>